<evidence type="ECO:0000259" key="1">
    <source>
        <dbReference type="Pfam" id="PF12728"/>
    </source>
</evidence>
<proteinExistence type="predicted"/>
<dbReference type="Proteomes" id="UP001241092">
    <property type="component" value="Chromosome"/>
</dbReference>
<feature type="domain" description="Helix-turn-helix" evidence="1">
    <location>
        <begin position="17"/>
        <end position="65"/>
    </location>
</feature>
<dbReference type="InterPro" id="IPR041657">
    <property type="entry name" value="HTH_17"/>
</dbReference>
<name>A0AAI8TPT5_MYCME</name>
<evidence type="ECO:0000313" key="2">
    <source>
        <dbReference type="EMBL" id="BDY26626.1"/>
    </source>
</evidence>
<dbReference type="InterPro" id="IPR009061">
    <property type="entry name" value="DNA-bd_dom_put_sf"/>
</dbReference>
<gene>
    <name evidence="2" type="ORF">hbim_00540</name>
</gene>
<dbReference type="AlphaFoldDB" id="A0AAI8TPT5"/>
<dbReference type="SUPFAM" id="SSF46955">
    <property type="entry name" value="Putative DNA-binding domain"/>
    <property type="match status" value="1"/>
</dbReference>
<accession>A0AAI8TPT5</accession>
<organism evidence="2 3">
    <name type="scientific">Mycolicibacterium mageritense</name>
    <name type="common">Mycobacterium mageritense</name>
    <dbReference type="NCBI Taxonomy" id="53462"/>
    <lineage>
        <taxon>Bacteria</taxon>
        <taxon>Bacillati</taxon>
        <taxon>Actinomycetota</taxon>
        <taxon>Actinomycetes</taxon>
        <taxon>Mycobacteriales</taxon>
        <taxon>Mycobacteriaceae</taxon>
        <taxon>Mycolicibacterium</taxon>
    </lineage>
</organism>
<reference evidence="2" key="1">
    <citation type="submission" date="2023-03" db="EMBL/GenBank/DDBJ databases">
        <title>Draft genome sequence of a Mycolicibacterium mageritense strain H4_3_1 isolated from a hybrid biological-inorganic system reactor.</title>
        <authorList>
            <person name="Feng X."/>
            <person name="Kazama D."/>
            <person name="Sato K."/>
            <person name="Kobayashi H."/>
        </authorList>
    </citation>
    <scope>NUCLEOTIDE SEQUENCE</scope>
    <source>
        <strain evidence="2">H4_3_1</strain>
    </source>
</reference>
<evidence type="ECO:0000313" key="3">
    <source>
        <dbReference type="Proteomes" id="UP001241092"/>
    </source>
</evidence>
<sequence>MPRTASPQRQPALGGDLMTSEQVSELTGVTTGTLKYWRHANKGPASFKLGTRVLYRRAAVMAWIAVCEMETKRGGVE</sequence>
<protein>
    <recommendedName>
        <fullName evidence="1">Helix-turn-helix domain-containing protein</fullName>
    </recommendedName>
</protein>
<dbReference type="EMBL" id="AP027452">
    <property type="protein sequence ID" value="BDY26626.1"/>
    <property type="molecule type" value="Genomic_DNA"/>
</dbReference>
<dbReference type="Pfam" id="PF12728">
    <property type="entry name" value="HTH_17"/>
    <property type="match status" value="1"/>
</dbReference>